<dbReference type="Pfam" id="PF07690">
    <property type="entry name" value="MFS_1"/>
    <property type="match status" value="1"/>
</dbReference>
<dbReference type="InterPro" id="IPR020846">
    <property type="entry name" value="MFS_dom"/>
</dbReference>
<dbReference type="Gene3D" id="1.20.1250.20">
    <property type="entry name" value="MFS general substrate transporter like domains"/>
    <property type="match status" value="2"/>
</dbReference>
<accession>A0A0B2VXG1</accession>
<feature type="domain" description="Major facilitator superfamily (MFS) profile" evidence="7">
    <location>
        <begin position="87"/>
        <end position="531"/>
    </location>
</feature>
<feature type="transmembrane region" description="Helical" evidence="5">
    <location>
        <begin position="173"/>
        <end position="203"/>
    </location>
</feature>
<dbReference type="GO" id="GO:0016020">
    <property type="term" value="C:membrane"/>
    <property type="evidence" value="ECO:0007669"/>
    <property type="project" value="UniProtKB-SubCell"/>
</dbReference>
<gene>
    <name evidence="8" type="primary">SLC17A5</name>
    <name evidence="8" type="ORF">Tcan_14394</name>
</gene>
<feature type="transmembrane region" description="Helical" evidence="5">
    <location>
        <begin position="375"/>
        <end position="397"/>
    </location>
</feature>
<dbReference type="SUPFAM" id="SSF103473">
    <property type="entry name" value="MFS general substrate transporter"/>
    <property type="match status" value="1"/>
</dbReference>
<evidence type="ECO:0000256" key="4">
    <source>
        <dbReference type="ARBA" id="ARBA00023136"/>
    </source>
</evidence>
<evidence type="ECO:0000313" key="9">
    <source>
        <dbReference type="Proteomes" id="UP000031036"/>
    </source>
</evidence>
<keyword evidence="9" id="KW-1185">Reference proteome</keyword>
<evidence type="ECO:0000256" key="2">
    <source>
        <dbReference type="ARBA" id="ARBA00022692"/>
    </source>
</evidence>
<feature type="transmembrane region" description="Helical" evidence="5">
    <location>
        <begin position="508"/>
        <end position="526"/>
    </location>
</feature>
<dbReference type="InterPro" id="IPR011701">
    <property type="entry name" value="MFS"/>
</dbReference>
<organism evidence="8 9">
    <name type="scientific">Toxocara canis</name>
    <name type="common">Canine roundworm</name>
    <dbReference type="NCBI Taxonomy" id="6265"/>
    <lineage>
        <taxon>Eukaryota</taxon>
        <taxon>Metazoa</taxon>
        <taxon>Ecdysozoa</taxon>
        <taxon>Nematoda</taxon>
        <taxon>Chromadorea</taxon>
        <taxon>Rhabditida</taxon>
        <taxon>Spirurina</taxon>
        <taxon>Ascaridomorpha</taxon>
        <taxon>Ascaridoidea</taxon>
        <taxon>Toxocaridae</taxon>
        <taxon>Toxocara</taxon>
    </lineage>
</organism>
<dbReference type="GO" id="GO:0006820">
    <property type="term" value="P:monoatomic anion transport"/>
    <property type="evidence" value="ECO:0007669"/>
    <property type="project" value="TreeGrafter"/>
</dbReference>
<dbReference type="OrthoDB" id="2985014at2759"/>
<dbReference type="InterPro" id="IPR036259">
    <property type="entry name" value="MFS_trans_sf"/>
</dbReference>
<dbReference type="Proteomes" id="UP000031036">
    <property type="component" value="Unassembled WGS sequence"/>
</dbReference>
<sequence>MQVLLTVRMFTAVLLCMCFIALSSTTSNLAGTMVCMFAPKPEMLGRIKRFMNESEEKRDFVEELIWKIGNESAESKNASSLTACEWSMITRAIEHFPATKRSKIDEEIELPIEHPSRRLSDEVEIRPCDEQDSILDWTSLQKGVVLAAQNVGSLLMLVMGAQADRLNGKWTMVIALFVSILSNVLIPFVATHSIWLVIFARILTGVSDALMTPSINSMITRWFPPKERPFAVGFVTGGRQIGDSNLLILPISGLFCSRSGIFGGWKPTYYVSAGICSLILIIWLIFAADKPSKHFCIGRSENAYILRKISEESLGKRKQRCAIPWRALLTSSPLIVAVIALVCHEYPLVIMISLLPTYLNDVLGVPKATNGFLSALPLLTLWLSKTISSSFSSYLSARKQGCCLLGRTPLVKVFNAIGSAGLGLSLAVVPFLTRQDQIAYAIVAMCSANAFAGFHTPGVQTALLQIAPAYTGVITGIAFSVVAITSIINKVTNGLILDMATHSQWTMLFEISAVVALLPVVFFTLWGSADLQPWAVPNIREQPKKPDTISQRVKFTVYPENLHSTSA</sequence>
<dbReference type="InterPro" id="IPR050382">
    <property type="entry name" value="MFS_Na/Anion_cotransporter"/>
</dbReference>
<dbReference type="PANTHER" id="PTHR11662">
    <property type="entry name" value="SOLUTE CARRIER FAMILY 17"/>
    <property type="match status" value="1"/>
</dbReference>
<evidence type="ECO:0000313" key="8">
    <source>
        <dbReference type="EMBL" id="KHN86032.1"/>
    </source>
</evidence>
<keyword evidence="6" id="KW-0732">Signal</keyword>
<dbReference type="GO" id="GO:0022857">
    <property type="term" value="F:transmembrane transporter activity"/>
    <property type="evidence" value="ECO:0007669"/>
    <property type="project" value="InterPro"/>
</dbReference>
<feature type="transmembrane region" description="Helical" evidence="5">
    <location>
        <begin position="467"/>
        <end position="488"/>
    </location>
</feature>
<evidence type="ECO:0000259" key="7">
    <source>
        <dbReference type="PROSITE" id="PS50850"/>
    </source>
</evidence>
<dbReference type="EMBL" id="JPKZ01000677">
    <property type="protein sequence ID" value="KHN86032.1"/>
    <property type="molecule type" value="Genomic_DNA"/>
</dbReference>
<keyword evidence="2 5" id="KW-0812">Transmembrane</keyword>
<dbReference type="PANTHER" id="PTHR11662:SF314">
    <property type="entry name" value="MAJOR FACILITATOR SUPERFAMILY (MFS) PROFILE DOMAIN-CONTAINING PROTEIN"/>
    <property type="match status" value="1"/>
</dbReference>
<dbReference type="FunFam" id="1.20.1250.20:FF:000532">
    <property type="entry name" value="SLC (SoLute Carrier) homolog"/>
    <property type="match status" value="1"/>
</dbReference>
<protein>
    <submittedName>
        <fullName evidence="8">Sialin</fullName>
    </submittedName>
</protein>
<evidence type="ECO:0000256" key="1">
    <source>
        <dbReference type="ARBA" id="ARBA00004141"/>
    </source>
</evidence>
<dbReference type="OMA" id="SSMITRW"/>
<dbReference type="AlphaFoldDB" id="A0A0B2VXG1"/>
<proteinExistence type="predicted"/>
<dbReference type="STRING" id="6265.A0A0B2VXG1"/>
<feature type="signal peptide" evidence="6">
    <location>
        <begin position="1"/>
        <end position="25"/>
    </location>
</feature>
<keyword evidence="4 5" id="KW-0472">Membrane</keyword>
<evidence type="ECO:0000256" key="6">
    <source>
        <dbReference type="SAM" id="SignalP"/>
    </source>
</evidence>
<evidence type="ECO:0000256" key="5">
    <source>
        <dbReference type="SAM" id="Phobius"/>
    </source>
</evidence>
<comment type="caution">
    <text evidence="8">The sequence shown here is derived from an EMBL/GenBank/DDBJ whole genome shotgun (WGS) entry which is preliminary data.</text>
</comment>
<dbReference type="PROSITE" id="PS50850">
    <property type="entry name" value="MFS"/>
    <property type="match status" value="1"/>
</dbReference>
<name>A0A0B2VXG1_TOXCA</name>
<feature type="transmembrane region" description="Helical" evidence="5">
    <location>
        <begin position="327"/>
        <end position="355"/>
    </location>
</feature>
<evidence type="ECO:0000256" key="3">
    <source>
        <dbReference type="ARBA" id="ARBA00022989"/>
    </source>
</evidence>
<feature type="transmembrane region" description="Helical" evidence="5">
    <location>
        <begin position="438"/>
        <end position="455"/>
    </location>
</feature>
<reference evidence="8 9" key="1">
    <citation type="submission" date="2014-11" db="EMBL/GenBank/DDBJ databases">
        <title>Genetic blueprint of the zoonotic pathogen Toxocara canis.</title>
        <authorList>
            <person name="Zhu X.-Q."/>
            <person name="Korhonen P.K."/>
            <person name="Cai H."/>
            <person name="Young N.D."/>
            <person name="Nejsum P."/>
            <person name="von Samson-Himmelstjerna G."/>
            <person name="Boag P.R."/>
            <person name="Tan P."/>
            <person name="Li Q."/>
            <person name="Min J."/>
            <person name="Yang Y."/>
            <person name="Wang X."/>
            <person name="Fang X."/>
            <person name="Hall R.S."/>
            <person name="Hofmann A."/>
            <person name="Sternberg P.W."/>
            <person name="Jex A.R."/>
            <person name="Gasser R.B."/>
        </authorList>
    </citation>
    <scope>NUCLEOTIDE SEQUENCE [LARGE SCALE GENOMIC DNA]</scope>
    <source>
        <strain evidence="8">PN_DK_2014</strain>
    </source>
</reference>
<feature type="chain" id="PRO_5002078707" evidence="6">
    <location>
        <begin position="26"/>
        <end position="567"/>
    </location>
</feature>
<feature type="transmembrane region" description="Helical" evidence="5">
    <location>
        <begin position="409"/>
        <end position="432"/>
    </location>
</feature>
<feature type="transmembrane region" description="Helical" evidence="5">
    <location>
        <begin position="269"/>
        <end position="288"/>
    </location>
</feature>
<comment type="subcellular location">
    <subcellularLocation>
        <location evidence="1">Membrane</location>
        <topology evidence="1">Multi-pass membrane protein</topology>
    </subcellularLocation>
</comment>
<keyword evidence="3 5" id="KW-1133">Transmembrane helix</keyword>